<dbReference type="GO" id="GO:0005737">
    <property type="term" value="C:cytoplasm"/>
    <property type="evidence" value="ECO:0007669"/>
    <property type="project" value="TreeGrafter"/>
</dbReference>
<accession>A0A6A6XQQ8</accession>
<evidence type="ECO:0000313" key="5">
    <source>
        <dbReference type="EMBL" id="KAF2798574.1"/>
    </source>
</evidence>
<feature type="domain" description="Rit1 DUSP-like" evidence="2">
    <location>
        <begin position="336"/>
        <end position="447"/>
    </location>
</feature>
<feature type="region of interest" description="Disordered" evidence="1">
    <location>
        <begin position="446"/>
        <end position="496"/>
    </location>
</feature>
<name>A0A6A6XQQ8_9PLEO</name>
<sequence>MAQTLTQSDLIFPSASHSFSSTLSSLKRSALSIHNRLFSISSDSVFVTAVSEAYSLPLVANERCGSWYIPPEKKTESCYFKSTDGHMNEWSFNLRRLNLQVLRVVGSNGGCVVVDSTRRGKSIPDALSKTVPIWCCVMNRAIFPDSGPHALHTPPQAVSASEHAQIERRIDGFVKQFLEICAPNLPDLRRAVKKPLRPLWITQGSTLPNTPPSFPDFHPVVLCTASRRVHGGEGSENGYIQGAADDQEAWSHGLTPKVFWNHEEKLLGTNEDELPDVIADLVKTEKGPDAAPILIAPTTNLFVSSSRNIDISPFSTIISCTPEPLTTTAPEHLKKKYLHLPCGAGKLGSRDLRAQLSRLPSFISSLPDKLGDILVCCPTGRDLSVGVALAILCLYADTTGVLSRRGGSGGGKKTDKKFIKQRLTWLTTTNPTLNPSRGTLQSINAYLMPDPFSPSNDDTRNPAPTAPSQRTLLDAHGLPVPTSPAQTNRIDPDPESLPSIPLRLFAALATLPTRPWTFTRTLTSRLPTHPSGTVTGTASLTPISPAAPQASSLVYAKEGAFVTGDGQPFATRRKYVYQLRRREGDADGDGDGDGEAGISVYFYDEAKGGGIGGLFVGMGELRGDGEAEGVLVAKSRETHLCGGDLYAASWRFGRGMAGRDRGGKWWEVRYDVVGPKKNYVSETRYTMG</sequence>
<dbReference type="InterPro" id="IPR033449">
    <property type="entry name" value="Rit1_N"/>
</dbReference>
<evidence type="ECO:0000259" key="3">
    <source>
        <dbReference type="Pfam" id="PF17184"/>
    </source>
</evidence>
<evidence type="ECO:0008006" key="7">
    <source>
        <dbReference type="Google" id="ProtNLM"/>
    </source>
</evidence>
<dbReference type="PANTHER" id="PTHR31811:SF0">
    <property type="entry name" value="TRNA A64-2'-O-RIBOSYLPHOSPHATE TRANSFERASE"/>
    <property type="match status" value="1"/>
</dbReference>
<dbReference type="AlphaFoldDB" id="A0A6A6XQQ8"/>
<evidence type="ECO:0000259" key="2">
    <source>
        <dbReference type="Pfam" id="PF04179"/>
    </source>
</evidence>
<dbReference type="Proteomes" id="UP000799757">
    <property type="component" value="Unassembled WGS sequence"/>
</dbReference>
<dbReference type="Pfam" id="PF19834">
    <property type="entry name" value="DUF6314"/>
    <property type="match status" value="1"/>
</dbReference>
<dbReference type="InterPro" id="IPR045632">
    <property type="entry name" value="DUF6314"/>
</dbReference>
<proteinExistence type="predicted"/>
<dbReference type="GO" id="GO:0043399">
    <property type="term" value="F:tRNA adenosine(64)-2'-O-ribosylphosphate transferase activity"/>
    <property type="evidence" value="ECO:0007669"/>
    <property type="project" value="InterPro"/>
</dbReference>
<protein>
    <recommendedName>
        <fullName evidence="7">tRNA A64-2'-O-ribosylphosphate transferase</fullName>
    </recommendedName>
</protein>
<evidence type="ECO:0000313" key="6">
    <source>
        <dbReference type="Proteomes" id="UP000799757"/>
    </source>
</evidence>
<reference evidence="5" key="1">
    <citation type="journal article" date="2020" name="Stud. Mycol.">
        <title>101 Dothideomycetes genomes: a test case for predicting lifestyles and emergence of pathogens.</title>
        <authorList>
            <person name="Haridas S."/>
            <person name="Albert R."/>
            <person name="Binder M."/>
            <person name="Bloem J."/>
            <person name="Labutti K."/>
            <person name="Salamov A."/>
            <person name="Andreopoulos B."/>
            <person name="Baker S."/>
            <person name="Barry K."/>
            <person name="Bills G."/>
            <person name="Bluhm B."/>
            <person name="Cannon C."/>
            <person name="Castanera R."/>
            <person name="Culley D."/>
            <person name="Daum C."/>
            <person name="Ezra D."/>
            <person name="Gonzalez J."/>
            <person name="Henrissat B."/>
            <person name="Kuo A."/>
            <person name="Liang C."/>
            <person name="Lipzen A."/>
            <person name="Lutzoni F."/>
            <person name="Magnuson J."/>
            <person name="Mondo S."/>
            <person name="Nolan M."/>
            <person name="Ohm R."/>
            <person name="Pangilinan J."/>
            <person name="Park H.-J."/>
            <person name="Ramirez L."/>
            <person name="Alfaro M."/>
            <person name="Sun H."/>
            <person name="Tritt A."/>
            <person name="Yoshinaga Y."/>
            <person name="Zwiers L.-H."/>
            <person name="Turgeon B."/>
            <person name="Goodwin S."/>
            <person name="Spatafora J."/>
            <person name="Crous P."/>
            <person name="Grigoriev I."/>
        </authorList>
    </citation>
    <scope>NUCLEOTIDE SEQUENCE</scope>
    <source>
        <strain evidence="5">CBS 109.77</strain>
    </source>
</reference>
<dbReference type="Pfam" id="PF04179">
    <property type="entry name" value="Init_tRNA_PT"/>
    <property type="match status" value="1"/>
</dbReference>
<keyword evidence="6" id="KW-1185">Reference proteome</keyword>
<evidence type="ECO:0000259" key="4">
    <source>
        <dbReference type="Pfam" id="PF19834"/>
    </source>
</evidence>
<dbReference type="InterPro" id="IPR007306">
    <property type="entry name" value="Rit1"/>
</dbReference>
<organism evidence="5 6">
    <name type="scientific">Melanomma pulvis-pyrius CBS 109.77</name>
    <dbReference type="NCBI Taxonomy" id="1314802"/>
    <lineage>
        <taxon>Eukaryota</taxon>
        <taxon>Fungi</taxon>
        <taxon>Dikarya</taxon>
        <taxon>Ascomycota</taxon>
        <taxon>Pezizomycotina</taxon>
        <taxon>Dothideomycetes</taxon>
        <taxon>Pleosporomycetidae</taxon>
        <taxon>Pleosporales</taxon>
        <taxon>Melanommataceae</taxon>
        <taxon>Melanomma</taxon>
    </lineage>
</organism>
<dbReference type="EMBL" id="MU001781">
    <property type="protein sequence ID" value="KAF2798574.1"/>
    <property type="molecule type" value="Genomic_DNA"/>
</dbReference>
<dbReference type="GO" id="GO:0019988">
    <property type="term" value="P:charged-tRNA amino acid modification"/>
    <property type="evidence" value="ECO:0007669"/>
    <property type="project" value="InterPro"/>
</dbReference>
<gene>
    <name evidence="5" type="ORF">K505DRAFT_296281</name>
</gene>
<dbReference type="InterPro" id="IPR033421">
    <property type="entry name" value="Rit1_DUSP-like"/>
</dbReference>
<evidence type="ECO:0000256" key="1">
    <source>
        <dbReference type="SAM" id="MobiDB-lite"/>
    </source>
</evidence>
<dbReference type="OrthoDB" id="45256at2759"/>
<dbReference type="PANTHER" id="PTHR31811">
    <property type="entry name" value="TRNA A64-2'-O-RIBOSYLPHOSPHATE TRANSFERASE"/>
    <property type="match status" value="1"/>
</dbReference>
<dbReference type="Pfam" id="PF17184">
    <property type="entry name" value="Rit1_C"/>
    <property type="match status" value="1"/>
</dbReference>
<feature type="domain" description="Rit1 N-terminal" evidence="3">
    <location>
        <begin position="26"/>
        <end position="283"/>
    </location>
</feature>
<feature type="domain" description="DUF6314" evidence="4">
    <location>
        <begin position="516"/>
        <end position="686"/>
    </location>
</feature>